<dbReference type="InterPro" id="IPR055178">
    <property type="entry name" value="RsdA/BaiN/AoA(So)-like_dom"/>
</dbReference>
<evidence type="ECO:0000313" key="6">
    <source>
        <dbReference type="EMBL" id="KEQ11983.1"/>
    </source>
</evidence>
<accession>A0A081N0L0</accession>
<dbReference type="InterPro" id="IPR023166">
    <property type="entry name" value="BaiN-like_dom_sf"/>
</dbReference>
<dbReference type="eggNOG" id="COG2081">
    <property type="taxonomic scope" value="Bacteria"/>
</dbReference>
<dbReference type="Proteomes" id="UP000028006">
    <property type="component" value="Unassembled WGS sequence"/>
</dbReference>
<dbReference type="PANTHER" id="PTHR42887:SF2">
    <property type="entry name" value="OS12G0638800 PROTEIN"/>
    <property type="match status" value="1"/>
</dbReference>
<evidence type="ECO:0000256" key="3">
    <source>
        <dbReference type="ARBA" id="ARBA00022827"/>
    </source>
</evidence>
<comment type="caution">
    <text evidence="6">The sequence shown here is derived from an EMBL/GenBank/DDBJ whole genome shotgun (WGS) entry which is preliminary data.</text>
</comment>
<sequence>MPQSKALLSEYDVIIIGAGASGLMCALTAGKRGRNVLVLDHANKIGKKIIISGGGRCNFTNMYTEPANYLSGNAHFCKSALSRYTQWDFQALVDKYQVAWHEKTLGQLFCDDRSQQIVDLLVSECRDAGVTIRTKTKIEQIKCQQHGEAPVYQLNTTLSEFVCQSLVIATGGLSFPTMGATGFGYEVAERFGHELIPVRPALVPFTMPKKWLDHFAELSGVSAEVIASCNGQSFRENLLITHRGVSGPAILQVSSYWNEGDKVSINWLPGMAIYDWLKESQEQRPRAATYTIISQHMTKRLAQALCQHGKLRLMTESGHKTMNHYSHAELEQLAEALEEWELIPSGTEGYKKAEVTLGGVSTDKVSSKTFESRLQSNLFFIGEVLDVTGHLGGFNFQWAWASGHCAGQYV</sequence>
<name>A0A081N0L0_9GAMM</name>
<evidence type="ECO:0000259" key="4">
    <source>
        <dbReference type="Pfam" id="PF03486"/>
    </source>
</evidence>
<dbReference type="Gene3D" id="1.10.8.260">
    <property type="entry name" value="HI0933 insert domain-like"/>
    <property type="match status" value="1"/>
</dbReference>
<dbReference type="PANTHER" id="PTHR42887">
    <property type="entry name" value="OS12G0638800 PROTEIN"/>
    <property type="match status" value="1"/>
</dbReference>
<keyword evidence="3" id="KW-0274">FAD</keyword>
<keyword evidence="2" id="KW-0285">Flavoprotein</keyword>
<dbReference type="SUPFAM" id="SSF51905">
    <property type="entry name" value="FAD/NAD(P)-binding domain"/>
    <property type="match status" value="1"/>
</dbReference>
<dbReference type="RefSeq" id="WP_034879137.1">
    <property type="nucleotide sequence ID" value="NZ_JOKG01000005.1"/>
</dbReference>
<evidence type="ECO:0000313" key="7">
    <source>
        <dbReference type="Proteomes" id="UP000028006"/>
    </source>
</evidence>
<reference evidence="6 7" key="1">
    <citation type="submission" date="2014-06" db="EMBL/GenBank/DDBJ databases">
        <title>Whole Genome Sequences of Three Symbiotic Endozoicomonas Bacteria.</title>
        <authorList>
            <person name="Neave M.J."/>
            <person name="Apprill A."/>
            <person name="Voolstra C.R."/>
        </authorList>
    </citation>
    <scope>NUCLEOTIDE SEQUENCE [LARGE SCALE GENOMIC DNA]</scope>
    <source>
        <strain evidence="6 7">LMG 24815</strain>
    </source>
</reference>
<dbReference type="InterPro" id="IPR004792">
    <property type="entry name" value="BaiN-like"/>
</dbReference>
<dbReference type="InterPro" id="IPR057661">
    <property type="entry name" value="RsdA/BaiN/AoA(So)_Rossmann"/>
</dbReference>
<comment type="cofactor">
    <cofactor evidence="1">
        <name>FAD</name>
        <dbReference type="ChEBI" id="CHEBI:57692"/>
    </cofactor>
</comment>
<gene>
    <name evidence="6" type="ORF">GZ77_23080</name>
</gene>
<keyword evidence="7" id="KW-1185">Reference proteome</keyword>
<dbReference type="EMBL" id="JOKG01000005">
    <property type="protein sequence ID" value="KEQ11983.1"/>
    <property type="molecule type" value="Genomic_DNA"/>
</dbReference>
<evidence type="ECO:0000256" key="2">
    <source>
        <dbReference type="ARBA" id="ARBA00022630"/>
    </source>
</evidence>
<protein>
    <submittedName>
        <fullName evidence="6">Membrane protein</fullName>
    </submittedName>
</protein>
<organism evidence="6 7">
    <name type="scientific">Endozoicomonas montiporae</name>
    <dbReference type="NCBI Taxonomy" id="1027273"/>
    <lineage>
        <taxon>Bacteria</taxon>
        <taxon>Pseudomonadati</taxon>
        <taxon>Pseudomonadota</taxon>
        <taxon>Gammaproteobacteria</taxon>
        <taxon>Oceanospirillales</taxon>
        <taxon>Endozoicomonadaceae</taxon>
        <taxon>Endozoicomonas</taxon>
    </lineage>
</organism>
<dbReference type="Pfam" id="PF22780">
    <property type="entry name" value="HI0933_like_1st"/>
    <property type="match status" value="1"/>
</dbReference>
<dbReference type="PRINTS" id="PR00411">
    <property type="entry name" value="PNDRDTASEI"/>
</dbReference>
<feature type="domain" description="RsdA/BaiN/AoA(So)-like insert" evidence="5">
    <location>
        <begin position="199"/>
        <end position="355"/>
    </location>
</feature>
<dbReference type="Gene3D" id="3.50.50.60">
    <property type="entry name" value="FAD/NAD(P)-binding domain"/>
    <property type="match status" value="1"/>
</dbReference>
<dbReference type="Gene3D" id="2.40.30.10">
    <property type="entry name" value="Translation factors"/>
    <property type="match status" value="1"/>
</dbReference>
<dbReference type="AlphaFoldDB" id="A0A081N0L0"/>
<evidence type="ECO:0000256" key="1">
    <source>
        <dbReference type="ARBA" id="ARBA00001974"/>
    </source>
</evidence>
<dbReference type="InterPro" id="IPR036188">
    <property type="entry name" value="FAD/NAD-bd_sf"/>
</dbReference>
<evidence type="ECO:0000259" key="5">
    <source>
        <dbReference type="Pfam" id="PF22780"/>
    </source>
</evidence>
<dbReference type="SUPFAM" id="SSF160996">
    <property type="entry name" value="HI0933 insert domain-like"/>
    <property type="match status" value="1"/>
</dbReference>
<feature type="domain" description="RsdA/BaiN/AoA(So)-like Rossmann fold-like" evidence="4">
    <location>
        <begin position="12"/>
        <end position="408"/>
    </location>
</feature>
<dbReference type="NCBIfam" id="TIGR00275">
    <property type="entry name" value="aminoacetone oxidase family FAD-binding enzyme"/>
    <property type="match status" value="1"/>
</dbReference>
<dbReference type="Pfam" id="PF03486">
    <property type="entry name" value="HI0933_like"/>
    <property type="match status" value="1"/>
</dbReference>
<proteinExistence type="predicted"/>